<evidence type="ECO:0000313" key="2">
    <source>
        <dbReference type="Proteomes" id="UP000644140"/>
    </source>
</evidence>
<dbReference type="Proteomes" id="UP000644140">
    <property type="component" value="Chromosome"/>
</dbReference>
<organism evidence="1 2">
    <name type="scientific">Acinetobacter bereziniae</name>
    <name type="common">Acinetobacter genomosp. 10</name>
    <dbReference type="NCBI Taxonomy" id="106648"/>
    <lineage>
        <taxon>Bacteria</taxon>
        <taxon>Pseudomonadati</taxon>
        <taxon>Pseudomonadota</taxon>
        <taxon>Gammaproteobacteria</taxon>
        <taxon>Moraxellales</taxon>
        <taxon>Moraxellaceae</taxon>
        <taxon>Acinetobacter</taxon>
    </lineage>
</organism>
<gene>
    <name evidence="1" type="ORF">I9054_000200</name>
</gene>
<reference evidence="1" key="1">
    <citation type="submission" date="2022-02" db="EMBL/GenBank/DDBJ databases">
        <title>Characterization of Tn125 harboring carbapenem-resistant Acinetobacter bereziniae clinical isolates.</title>
        <authorList>
            <person name="Wong N.-K."/>
            <person name="Pan Q."/>
        </authorList>
    </citation>
    <scope>NUCLEOTIDE SEQUENCE</scope>
    <source>
        <strain evidence="1">GD03393</strain>
    </source>
</reference>
<sequence length="303" mass="34825">MEIPAKKISTARTSTKENNIEHIKITRKKQLFLLFYADESSDEIARRIFKEAVQTRLVIIKTDPMFDPDIHMVHCPNITHFSQIQVIIDFWIKKYGGQGKVEMKEVSFFSHAGLNGPIIYDAWSFDPLEILLPVSRTSLLGTQKRNQLIHSEWAKFNYYWGKDTRLNFFGCNSAYEKKGKNNFAKNISTNLNCINVLVAGQSLSSYPSFLPDKRKISKKIATSGMSLYYDDNPIYMVACLPKQGWDAMLKEGTSALPMNFYKNGMPVATNFQSIFNDHRQPRNNINNAELSMVNKWIENAKNE</sequence>
<dbReference type="EMBL" id="CP092085">
    <property type="protein sequence ID" value="UUN97932.1"/>
    <property type="molecule type" value="Genomic_DNA"/>
</dbReference>
<proteinExistence type="predicted"/>
<dbReference type="AlphaFoldDB" id="A0A8I1DI09"/>
<evidence type="ECO:0000313" key="1">
    <source>
        <dbReference type="EMBL" id="UUN97932.1"/>
    </source>
</evidence>
<dbReference type="RefSeq" id="WP_151780843.1">
    <property type="nucleotide sequence ID" value="NZ_BKNL01000011.1"/>
</dbReference>
<name>A0A8I1DI09_ACIBZ</name>
<protein>
    <submittedName>
        <fullName evidence="1">Uncharacterized protein</fullName>
    </submittedName>
</protein>
<accession>A0A8I1DI09</accession>